<sequence>MYTTIRSIRFGQVMMIFLLSTGLMNHVTVIPFLLSSAGKSSWVSVLVAAGLVSIWVPLIPYIMWNTNMEPLFTWIQIRFGRIVSLLLLVPAMIFVFFFGTVTLLDTIAWIKTMLLPNTPVWFLTFWLMLACLWAAVSGSNVIARASVFLLPFVVILGFFVSTANIPNKNYSHLLPILEDGYSPVVQGLIYISGGLLEIVLLLFLQPLLTKTPKTSKLIFLVWLLCGLTIGPLIGAIAEFGIVEASKQRFPAFEEWRLLEIGKYIDHVDFLSVYQWLAGAFIRIALALLILKNVIPHRSVKRSNGTALGFAFLMFVMACLPYNDKSFYEFLAQWYFPATVWFTLLFSSILFGLIVMSKKRGVNSG</sequence>
<keyword evidence="6 8" id="KW-1133">Transmembrane helix</keyword>
<evidence type="ECO:0000313" key="10">
    <source>
        <dbReference type="Proteomes" id="UP000317713"/>
    </source>
</evidence>
<feature type="transmembrane region" description="Helical" evidence="8">
    <location>
        <begin position="40"/>
        <end position="64"/>
    </location>
</feature>
<evidence type="ECO:0000256" key="4">
    <source>
        <dbReference type="ARBA" id="ARBA00022544"/>
    </source>
</evidence>
<evidence type="ECO:0000256" key="3">
    <source>
        <dbReference type="ARBA" id="ARBA00022448"/>
    </source>
</evidence>
<proteinExistence type="inferred from homology"/>
<comment type="similarity">
    <text evidence="2">Belongs to the amino acid-polyamine-organocation (APC) superfamily. Spore germination protein (SGP) (TC 2.A.3.9) family.</text>
</comment>
<keyword evidence="3" id="KW-0813">Transport</keyword>
<dbReference type="GO" id="GO:0009847">
    <property type="term" value="P:spore germination"/>
    <property type="evidence" value="ECO:0007669"/>
    <property type="project" value="InterPro"/>
</dbReference>
<evidence type="ECO:0000256" key="7">
    <source>
        <dbReference type="ARBA" id="ARBA00023136"/>
    </source>
</evidence>
<feature type="transmembrane region" description="Helical" evidence="8">
    <location>
        <begin position="148"/>
        <end position="165"/>
    </location>
</feature>
<feature type="transmembrane region" description="Helical" evidence="8">
    <location>
        <begin position="217"/>
        <end position="242"/>
    </location>
</feature>
<evidence type="ECO:0000256" key="6">
    <source>
        <dbReference type="ARBA" id="ARBA00022989"/>
    </source>
</evidence>
<feature type="transmembrane region" description="Helical" evidence="8">
    <location>
        <begin position="12"/>
        <end position="34"/>
    </location>
</feature>
<dbReference type="InterPro" id="IPR004761">
    <property type="entry name" value="Spore_GerAB"/>
</dbReference>
<name>A0A517IFA9_BREBE</name>
<gene>
    <name evidence="9" type="ORF">FPS98_28425</name>
</gene>
<evidence type="ECO:0000313" key="9">
    <source>
        <dbReference type="EMBL" id="QDS37585.1"/>
    </source>
</evidence>
<keyword evidence="5 8" id="KW-0812">Transmembrane</keyword>
<evidence type="ECO:0000256" key="2">
    <source>
        <dbReference type="ARBA" id="ARBA00007998"/>
    </source>
</evidence>
<evidence type="ECO:0000256" key="1">
    <source>
        <dbReference type="ARBA" id="ARBA00004141"/>
    </source>
</evidence>
<keyword evidence="4" id="KW-0309">Germination</keyword>
<feature type="transmembrane region" description="Helical" evidence="8">
    <location>
        <begin position="85"/>
        <end position="108"/>
    </location>
</feature>
<feature type="transmembrane region" description="Helical" evidence="8">
    <location>
        <begin position="334"/>
        <end position="355"/>
    </location>
</feature>
<dbReference type="PANTHER" id="PTHR34975:SF2">
    <property type="entry name" value="SPORE GERMINATION PROTEIN A2"/>
    <property type="match status" value="1"/>
</dbReference>
<dbReference type="NCBIfam" id="TIGR00912">
    <property type="entry name" value="2A0309"/>
    <property type="match status" value="1"/>
</dbReference>
<evidence type="ECO:0000256" key="8">
    <source>
        <dbReference type="SAM" id="Phobius"/>
    </source>
</evidence>
<protein>
    <submittedName>
        <fullName evidence="9">GerAB/ArcD/ProY family transporter</fullName>
    </submittedName>
</protein>
<comment type="subcellular location">
    <subcellularLocation>
        <location evidence="1">Membrane</location>
        <topology evidence="1">Multi-pass membrane protein</topology>
    </subcellularLocation>
</comment>
<dbReference type="EMBL" id="CP042161">
    <property type="protein sequence ID" value="QDS37585.1"/>
    <property type="molecule type" value="Genomic_DNA"/>
</dbReference>
<dbReference type="Pfam" id="PF03845">
    <property type="entry name" value="Spore_permease"/>
    <property type="match status" value="1"/>
</dbReference>
<reference evidence="9 10" key="1">
    <citation type="submission" date="2019-07" db="EMBL/GenBank/DDBJ databases">
        <title>Characterization of Brevibacillus brevis HK544, as a potential biocontrol agent.</title>
        <authorList>
            <person name="Kim H."/>
        </authorList>
    </citation>
    <scope>NUCLEOTIDE SEQUENCE [LARGE SCALE GENOMIC DNA]</scope>
    <source>
        <strain evidence="9 10">HK544</strain>
    </source>
</reference>
<dbReference type="RefSeq" id="WP_144619098.1">
    <property type="nucleotide sequence ID" value="NZ_CP042161.1"/>
</dbReference>
<dbReference type="PANTHER" id="PTHR34975">
    <property type="entry name" value="SPORE GERMINATION PROTEIN A2"/>
    <property type="match status" value="1"/>
</dbReference>
<feature type="transmembrane region" description="Helical" evidence="8">
    <location>
        <begin position="185"/>
        <end position="205"/>
    </location>
</feature>
<accession>A0A517IFA9</accession>
<dbReference type="Proteomes" id="UP000317713">
    <property type="component" value="Chromosome"/>
</dbReference>
<feature type="transmembrane region" description="Helical" evidence="8">
    <location>
        <begin position="120"/>
        <end position="136"/>
    </location>
</feature>
<keyword evidence="7 8" id="KW-0472">Membrane</keyword>
<evidence type="ECO:0000256" key="5">
    <source>
        <dbReference type="ARBA" id="ARBA00022692"/>
    </source>
</evidence>
<organism evidence="9 10">
    <name type="scientific">Brevibacillus brevis</name>
    <name type="common">Bacillus brevis</name>
    <dbReference type="NCBI Taxonomy" id="1393"/>
    <lineage>
        <taxon>Bacteria</taxon>
        <taxon>Bacillati</taxon>
        <taxon>Bacillota</taxon>
        <taxon>Bacilli</taxon>
        <taxon>Bacillales</taxon>
        <taxon>Paenibacillaceae</taxon>
        <taxon>Brevibacillus</taxon>
    </lineage>
</organism>
<dbReference type="AlphaFoldDB" id="A0A517IFA9"/>
<feature type="transmembrane region" description="Helical" evidence="8">
    <location>
        <begin position="302"/>
        <end position="322"/>
    </location>
</feature>
<dbReference type="GO" id="GO:0016020">
    <property type="term" value="C:membrane"/>
    <property type="evidence" value="ECO:0007669"/>
    <property type="project" value="UniProtKB-SubCell"/>
</dbReference>
<feature type="transmembrane region" description="Helical" evidence="8">
    <location>
        <begin position="272"/>
        <end position="290"/>
    </location>
</feature>